<accession>A0A229SKV8</accession>
<keyword evidence="5" id="KW-1185">Reference proteome</keyword>
<evidence type="ECO:0000313" key="4">
    <source>
        <dbReference type="EMBL" id="OXM59483.1"/>
    </source>
</evidence>
<dbReference type="InterPro" id="IPR011010">
    <property type="entry name" value="DNA_brk_join_enz"/>
</dbReference>
<name>A0A229SKV8_9PSEU</name>
<feature type="compositionally biased region" description="Polar residues" evidence="2">
    <location>
        <begin position="23"/>
        <end position="37"/>
    </location>
</feature>
<dbReference type="InterPro" id="IPR002104">
    <property type="entry name" value="Integrase_catalytic"/>
</dbReference>
<evidence type="ECO:0000256" key="2">
    <source>
        <dbReference type="SAM" id="MobiDB-lite"/>
    </source>
</evidence>
<evidence type="ECO:0000259" key="3">
    <source>
        <dbReference type="PROSITE" id="PS51898"/>
    </source>
</evidence>
<dbReference type="PROSITE" id="PS51898">
    <property type="entry name" value="TYR_RECOMBINASE"/>
    <property type="match status" value="1"/>
</dbReference>
<dbReference type="InterPro" id="IPR013762">
    <property type="entry name" value="Integrase-like_cat_sf"/>
</dbReference>
<sequence length="252" mass="26713">MRNRRPTFARCCRRENCPDCSASTNGIRSAATRSSRSGPMPTRLAAPPAQQVCSAGKWRIAALSLTFQRRSSVPPLPVAVPGYPTAVLRPGCPGRPPVAPRLLGVGVGVCLEIHAQRRDMSGQPGEHGGHQPGGRPEPHTQPDGSPLHPADVTARFQELTRQAGLPPIRLHDLRHGAATLALAAGADMKVVQSMLRHSSITVTMDTYTTVLPEVALAAAEATAKIVPRSASRQLGHVTDHCGRRPSGRNTSG</sequence>
<gene>
    <name evidence="4" type="ORF">CF165_47505</name>
</gene>
<dbReference type="OrthoDB" id="4326943at2"/>
<dbReference type="GO" id="GO:0003677">
    <property type="term" value="F:DNA binding"/>
    <property type="evidence" value="ECO:0007669"/>
    <property type="project" value="InterPro"/>
</dbReference>
<dbReference type="Gene3D" id="1.10.443.10">
    <property type="entry name" value="Intergrase catalytic core"/>
    <property type="match status" value="1"/>
</dbReference>
<dbReference type="Pfam" id="PF00589">
    <property type="entry name" value="Phage_integrase"/>
    <property type="match status" value="1"/>
</dbReference>
<reference evidence="5" key="1">
    <citation type="submission" date="2017-07" db="EMBL/GenBank/DDBJ databases">
        <title>Comparative genome mining reveals phylogenetic distribution patterns of secondary metabolites in Amycolatopsis.</title>
        <authorList>
            <person name="Adamek M."/>
            <person name="Alanjary M."/>
            <person name="Sales-Ortells H."/>
            <person name="Goodfellow M."/>
            <person name="Bull A.T."/>
            <person name="Kalinowski J."/>
            <person name="Ziemert N."/>
        </authorList>
    </citation>
    <scope>NUCLEOTIDE SEQUENCE [LARGE SCALE GENOMIC DNA]</scope>
    <source>
        <strain evidence="5">H5</strain>
    </source>
</reference>
<dbReference type="Proteomes" id="UP000215199">
    <property type="component" value="Unassembled WGS sequence"/>
</dbReference>
<comment type="caution">
    <text evidence="4">The sequence shown here is derived from an EMBL/GenBank/DDBJ whole genome shotgun (WGS) entry which is preliminary data.</text>
</comment>
<feature type="domain" description="Tyr recombinase" evidence="3">
    <location>
        <begin position="1"/>
        <end position="220"/>
    </location>
</feature>
<organism evidence="4 5">
    <name type="scientific">Amycolatopsis vastitatis</name>
    <dbReference type="NCBI Taxonomy" id="1905142"/>
    <lineage>
        <taxon>Bacteria</taxon>
        <taxon>Bacillati</taxon>
        <taxon>Actinomycetota</taxon>
        <taxon>Actinomycetes</taxon>
        <taxon>Pseudonocardiales</taxon>
        <taxon>Pseudonocardiaceae</taxon>
        <taxon>Amycolatopsis</taxon>
    </lineage>
</organism>
<dbReference type="SUPFAM" id="SSF56349">
    <property type="entry name" value="DNA breaking-rejoining enzymes"/>
    <property type="match status" value="1"/>
</dbReference>
<protein>
    <recommendedName>
        <fullName evidence="3">Tyr recombinase domain-containing protein</fullName>
    </recommendedName>
</protein>
<dbReference type="GO" id="GO:0015074">
    <property type="term" value="P:DNA integration"/>
    <property type="evidence" value="ECO:0007669"/>
    <property type="project" value="InterPro"/>
</dbReference>
<evidence type="ECO:0000313" key="5">
    <source>
        <dbReference type="Proteomes" id="UP000215199"/>
    </source>
</evidence>
<feature type="region of interest" description="Disordered" evidence="2">
    <location>
        <begin position="23"/>
        <end position="44"/>
    </location>
</feature>
<feature type="region of interest" description="Disordered" evidence="2">
    <location>
        <begin position="118"/>
        <end position="150"/>
    </location>
</feature>
<dbReference type="EMBL" id="NMUL01000082">
    <property type="protein sequence ID" value="OXM59483.1"/>
    <property type="molecule type" value="Genomic_DNA"/>
</dbReference>
<dbReference type="AlphaFoldDB" id="A0A229SKV8"/>
<dbReference type="GO" id="GO:0006310">
    <property type="term" value="P:DNA recombination"/>
    <property type="evidence" value="ECO:0007669"/>
    <property type="project" value="UniProtKB-KW"/>
</dbReference>
<evidence type="ECO:0000256" key="1">
    <source>
        <dbReference type="ARBA" id="ARBA00023172"/>
    </source>
</evidence>
<keyword evidence="1" id="KW-0233">DNA recombination</keyword>
<proteinExistence type="predicted"/>